<evidence type="ECO:0008006" key="2">
    <source>
        <dbReference type="Google" id="ProtNLM"/>
    </source>
</evidence>
<dbReference type="EMBL" id="VSSQ01061037">
    <property type="protein sequence ID" value="MPN14405.1"/>
    <property type="molecule type" value="Genomic_DNA"/>
</dbReference>
<name>A0A645FJ08_9ZZZZ</name>
<dbReference type="Gene3D" id="3.40.50.1820">
    <property type="entry name" value="alpha/beta hydrolase"/>
    <property type="match status" value="1"/>
</dbReference>
<dbReference type="InterPro" id="IPR008886">
    <property type="entry name" value="UPF0227/Esterase_YqiA"/>
</dbReference>
<dbReference type="SUPFAM" id="SSF53474">
    <property type="entry name" value="alpha/beta-Hydrolases"/>
    <property type="match status" value="1"/>
</dbReference>
<accession>A0A645FJ08</accession>
<dbReference type="AlphaFoldDB" id="A0A645FJ08"/>
<organism evidence="1">
    <name type="scientific">bioreactor metagenome</name>
    <dbReference type="NCBI Taxonomy" id="1076179"/>
    <lineage>
        <taxon>unclassified sequences</taxon>
        <taxon>metagenomes</taxon>
        <taxon>ecological metagenomes</taxon>
    </lineage>
</organism>
<reference evidence="1" key="1">
    <citation type="submission" date="2019-08" db="EMBL/GenBank/DDBJ databases">
        <authorList>
            <person name="Kucharzyk K."/>
            <person name="Murdoch R.W."/>
            <person name="Higgins S."/>
            <person name="Loffler F."/>
        </authorList>
    </citation>
    <scope>NUCLEOTIDE SEQUENCE</scope>
</reference>
<dbReference type="Pfam" id="PF05728">
    <property type="entry name" value="UPF0227"/>
    <property type="match status" value="1"/>
</dbReference>
<dbReference type="PANTHER" id="PTHR35602">
    <property type="entry name" value="ESTERASE YQIA-RELATED"/>
    <property type="match status" value="1"/>
</dbReference>
<dbReference type="PANTHER" id="PTHR35602:SF3">
    <property type="entry name" value="ESTERASE YQIA"/>
    <property type="match status" value="1"/>
</dbReference>
<evidence type="ECO:0000313" key="1">
    <source>
        <dbReference type="EMBL" id="MPN14405.1"/>
    </source>
</evidence>
<dbReference type="InterPro" id="IPR029058">
    <property type="entry name" value="AB_hydrolase_fold"/>
</dbReference>
<comment type="caution">
    <text evidence="1">The sequence shown here is derived from an EMBL/GenBank/DDBJ whole genome shotgun (WGS) entry which is preliminary data.</text>
</comment>
<proteinExistence type="predicted"/>
<gene>
    <name evidence="1" type="ORF">SDC9_161732</name>
</gene>
<protein>
    <recommendedName>
        <fullName evidence="2">Esterase YqiA</fullName>
    </recommendedName>
</protein>
<sequence>MKKLLYVHGLSSSGASSTVINLKRLLTVEDTVIAPDLPIEPKKAVELLSQICKKEQPDIIVGTSMGGMFAQKLRGYPKLLINPAFHVSGFMKNNIGILPFLNPRKDGVSQFEITEQLCADYEQLETTQFMNLDDFEKNNTFGLFGKYDVLVNCSNEFIQNYKFIRWFEGEHRLTTENIRQDVIPYIQDILNQVSMK</sequence>